<organism evidence="1 2">
    <name type="scientific">Sphaeroforma arctica JP610</name>
    <dbReference type="NCBI Taxonomy" id="667725"/>
    <lineage>
        <taxon>Eukaryota</taxon>
        <taxon>Ichthyosporea</taxon>
        <taxon>Ichthyophonida</taxon>
        <taxon>Sphaeroforma</taxon>
    </lineage>
</organism>
<accession>A0A0L0FU20</accession>
<sequence length="117" mass="12088">MPMASEEAAEECCACIPEEISDIPIASDDAMMTGMPTDNTVMVRRQGGPDIGISEIGECCPCDLADIPLPGETGIFEGGLADAVSDVATDLLDDLSDVLDAITDAVDQIKVAAEKLG</sequence>
<protein>
    <submittedName>
        <fullName evidence="1">Uncharacterized protein</fullName>
    </submittedName>
</protein>
<proteinExistence type="predicted"/>
<keyword evidence="2" id="KW-1185">Reference proteome</keyword>
<evidence type="ECO:0000313" key="1">
    <source>
        <dbReference type="EMBL" id="KNC80322.1"/>
    </source>
</evidence>
<dbReference type="RefSeq" id="XP_014154224.1">
    <property type="nucleotide sequence ID" value="XM_014298749.1"/>
</dbReference>
<gene>
    <name evidence="1" type="ORF">SARC_07313</name>
</gene>
<evidence type="ECO:0000313" key="2">
    <source>
        <dbReference type="Proteomes" id="UP000054560"/>
    </source>
</evidence>
<name>A0A0L0FU20_9EUKA</name>
<dbReference type="Proteomes" id="UP000054560">
    <property type="component" value="Unassembled WGS sequence"/>
</dbReference>
<dbReference type="GeneID" id="25907817"/>
<reference evidence="1 2" key="1">
    <citation type="submission" date="2011-02" db="EMBL/GenBank/DDBJ databases">
        <title>The Genome Sequence of Sphaeroforma arctica JP610.</title>
        <authorList>
            <consortium name="The Broad Institute Genome Sequencing Platform"/>
            <person name="Russ C."/>
            <person name="Cuomo C."/>
            <person name="Young S.K."/>
            <person name="Zeng Q."/>
            <person name="Gargeya S."/>
            <person name="Alvarado L."/>
            <person name="Berlin A."/>
            <person name="Chapman S.B."/>
            <person name="Chen Z."/>
            <person name="Freedman E."/>
            <person name="Gellesch M."/>
            <person name="Goldberg J."/>
            <person name="Griggs A."/>
            <person name="Gujja S."/>
            <person name="Heilman E."/>
            <person name="Heiman D."/>
            <person name="Howarth C."/>
            <person name="Mehta T."/>
            <person name="Neiman D."/>
            <person name="Pearson M."/>
            <person name="Roberts A."/>
            <person name="Saif S."/>
            <person name="Shea T."/>
            <person name="Shenoy N."/>
            <person name="Sisk P."/>
            <person name="Stolte C."/>
            <person name="Sykes S."/>
            <person name="White J."/>
            <person name="Yandava C."/>
            <person name="Burger G."/>
            <person name="Gray M.W."/>
            <person name="Holland P.W.H."/>
            <person name="King N."/>
            <person name="Lang F.B.F."/>
            <person name="Roger A.J."/>
            <person name="Ruiz-Trillo I."/>
            <person name="Haas B."/>
            <person name="Nusbaum C."/>
            <person name="Birren B."/>
        </authorList>
    </citation>
    <scope>NUCLEOTIDE SEQUENCE [LARGE SCALE GENOMIC DNA]</scope>
    <source>
        <strain evidence="1 2">JP610</strain>
    </source>
</reference>
<dbReference type="EMBL" id="KQ242168">
    <property type="protein sequence ID" value="KNC80322.1"/>
    <property type="molecule type" value="Genomic_DNA"/>
</dbReference>
<dbReference type="AlphaFoldDB" id="A0A0L0FU20"/>